<gene>
    <name evidence="2" type="ORF">NCTC10038_00500</name>
</gene>
<sequence>MPHALAPRAWLAQCPLLPNEQIFVLLSGTSDAKPVAAWQAMAAGAPLRAIWAGSAYAQWREVMPYVGLIEPGSPFLDWVATTESTDWGWLAVSSSLPETVVAHLQSLTKVFVHSDQAVFLRFWDAAQFLPIVRNLGDETGSVLPVFQRYLINGQPLTVATGPVTAANVSPWWRVPESLLGHLAARSPHVLVDNLLQWLEEQRPDLYTAFKPATLRHKVAYCVRRPDISHEALIDDLASALS</sequence>
<evidence type="ECO:0000313" key="3">
    <source>
        <dbReference type="Proteomes" id="UP000248640"/>
    </source>
</evidence>
<dbReference type="EMBL" id="LS483372">
    <property type="protein sequence ID" value="SQF89133.1"/>
    <property type="molecule type" value="Genomic_DNA"/>
</dbReference>
<reference evidence="2 3" key="1">
    <citation type="submission" date="2018-06" db="EMBL/GenBank/DDBJ databases">
        <authorList>
            <consortium name="Pathogen Informatics"/>
            <person name="Doyle S."/>
        </authorList>
    </citation>
    <scope>NUCLEOTIDE SEQUENCE [LARGE SCALE GENOMIC DNA]</scope>
    <source>
        <strain evidence="2 3">NCTC10038</strain>
    </source>
</reference>
<evidence type="ECO:0000313" key="2">
    <source>
        <dbReference type="EMBL" id="SQF89133.1"/>
    </source>
</evidence>
<name>A0A8B4I262_PSEFL</name>
<protein>
    <recommendedName>
        <fullName evidence="1">DUF4123 domain-containing protein</fullName>
    </recommendedName>
</protein>
<dbReference type="AlphaFoldDB" id="A0A8B4I262"/>
<dbReference type="Proteomes" id="UP000248640">
    <property type="component" value="Chromosome 1"/>
</dbReference>
<organism evidence="2 3">
    <name type="scientific">Pseudomonas fluorescens</name>
    <dbReference type="NCBI Taxonomy" id="294"/>
    <lineage>
        <taxon>Bacteria</taxon>
        <taxon>Pseudomonadati</taxon>
        <taxon>Pseudomonadota</taxon>
        <taxon>Gammaproteobacteria</taxon>
        <taxon>Pseudomonadales</taxon>
        <taxon>Pseudomonadaceae</taxon>
        <taxon>Pseudomonas</taxon>
    </lineage>
</organism>
<dbReference type="RefSeq" id="WP_053253993.1">
    <property type="nucleotide sequence ID" value="NZ_CBCRXZ010000005.1"/>
</dbReference>
<accession>A0A8B4I262</accession>
<dbReference type="GeneID" id="61636509"/>
<proteinExistence type="predicted"/>
<dbReference type="InterPro" id="IPR025391">
    <property type="entry name" value="DUF4123"/>
</dbReference>
<feature type="domain" description="DUF4123" evidence="1">
    <location>
        <begin position="23"/>
        <end position="138"/>
    </location>
</feature>
<evidence type="ECO:0000259" key="1">
    <source>
        <dbReference type="Pfam" id="PF13503"/>
    </source>
</evidence>
<dbReference type="Pfam" id="PF13503">
    <property type="entry name" value="DUF4123"/>
    <property type="match status" value="1"/>
</dbReference>